<gene>
    <name evidence="2" type="ORF">HMPREF1052_1242</name>
</gene>
<protein>
    <recommendedName>
        <fullName evidence="1">Bacteriophage CI repressor N-terminal domain-containing protein</fullName>
    </recommendedName>
</protein>
<sequence>MDSFQEKLFRLKNELKIKDDKDIAEMLGFGVKAFSARKSRNSFPEKELFALKAKCPELNLDMDYILLGHRRETYEAIEQEMLKDMPKTDEPRFDPNREMENLMPAENLLLQYFRTAGKEGKEMILNVAKMAAKANTTQGNFATKMHIGNVEQQNNIEHLEGGIHFKKGK</sequence>
<evidence type="ECO:0000313" key="3">
    <source>
        <dbReference type="Proteomes" id="UP000006457"/>
    </source>
</evidence>
<dbReference type="Proteomes" id="UP000006457">
    <property type="component" value="Unassembled WGS sequence"/>
</dbReference>
<evidence type="ECO:0000313" key="2">
    <source>
        <dbReference type="EMBL" id="EIJ68155.1"/>
    </source>
</evidence>
<dbReference type="AlphaFoldDB" id="I3D8W2"/>
<dbReference type="PATRIC" id="fig|1095749.3.peg.1718"/>
<reference evidence="2 3" key="1">
    <citation type="submission" date="2012-03" db="EMBL/GenBank/DDBJ databases">
        <authorList>
            <person name="Harkins D.M."/>
            <person name="Madupu R."/>
            <person name="Durkin A.S."/>
            <person name="Torralba M."/>
            <person name="Methe B."/>
            <person name="Sutton G.G."/>
            <person name="Nelson K.E."/>
        </authorList>
    </citation>
    <scope>NUCLEOTIDE SEQUENCE [LARGE SCALE GENOMIC DNA]</scope>
    <source>
        <strain evidence="2 3">CCUG 2042</strain>
    </source>
</reference>
<dbReference type="Pfam" id="PF07022">
    <property type="entry name" value="Phage_CI_repr"/>
    <property type="match status" value="1"/>
</dbReference>
<dbReference type="InterPro" id="IPR010744">
    <property type="entry name" value="Phage_CI_N"/>
</dbReference>
<dbReference type="RefSeq" id="WP_005761376.1">
    <property type="nucleotide sequence ID" value="NZ_AJSX01000040.1"/>
</dbReference>
<dbReference type="InterPro" id="IPR010982">
    <property type="entry name" value="Lambda_DNA-bd_dom_sf"/>
</dbReference>
<feature type="domain" description="Bacteriophage CI repressor N-terminal" evidence="1">
    <location>
        <begin position="10"/>
        <end position="69"/>
    </location>
</feature>
<organism evidence="2 3">
    <name type="scientific">Pasteurella bettyae CCUG 2042</name>
    <dbReference type="NCBI Taxonomy" id="1095749"/>
    <lineage>
        <taxon>Bacteria</taxon>
        <taxon>Pseudomonadati</taxon>
        <taxon>Pseudomonadota</taxon>
        <taxon>Gammaproteobacteria</taxon>
        <taxon>Pasteurellales</taxon>
        <taxon>Pasteurellaceae</taxon>
        <taxon>Pasteurella</taxon>
    </lineage>
</organism>
<keyword evidence="3" id="KW-1185">Reference proteome</keyword>
<evidence type="ECO:0000259" key="1">
    <source>
        <dbReference type="Pfam" id="PF07022"/>
    </source>
</evidence>
<dbReference type="EMBL" id="AJSX01000040">
    <property type="protein sequence ID" value="EIJ68155.1"/>
    <property type="molecule type" value="Genomic_DNA"/>
</dbReference>
<dbReference type="GO" id="GO:0045892">
    <property type="term" value="P:negative regulation of DNA-templated transcription"/>
    <property type="evidence" value="ECO:0007669"/>
    <property type="project" value="InterPro"/>
</dbReference>
<dbReference type="GO" id="GO:0003677">
    <property type="term" value="F:DNA binding"/>
    <property type="evidence" value="ECO:0007669"/>
    <property type="project" value="InterPro"/>
</dbReference>
<dbReference type="OrthoDB" id="5688856at2"/>
<comment type="caution">
    <text evidence="2">The sequence shown here is derived from an EMBL/GenBank/DDBJ whole genome shotgun (WGS) entry which is preliminary data.</text>
</comment>
<proteinExistence type="predicted"/>
<accession>I3D8W2</accession>
<name>I3D8W2_9PAST</name>
<dbReference type="Gene3D" id="1.10.260.40">
    <property type="entry name" value="lambda repressor-like DNA-binding domains"/>
    <property type="match status" value="1"/>
</dbReference>